<accession>A0A917ZBR1</accession>
<dbReference type="Proteomes" id="UP000599578">
    <property type="component" value="Unassembled WGS sequence"/>
</dbReference>
<keyword evidence="2" id="KW-1185">Reference proteome</keyword>
<name>A0A917ZBR1_9GAMM</name>
<dbReference type="AlphaFoldDB" id="A0A917ZBR1"/>
<organism evidence="1 2">
    <name type="scientific">Marinobacterium nitratireducens</name>
    <dbReference type="NCBI Taxonomy" id="518897"/>
    <lineage>
        <taxon>Bacteria</taxon>
        <taxon>Pseudomonadati</taxon>
        <taxon>Pseudomonadota</taxon>
        <taxon>Gammaproteobacteria</taxon>
        <taxon>Oceanospirillales</taxon>
        <taxon>Oceanospirillaceae</taxon>
        <taxon>Marinobacterium</taxon>
    </lineage>
</organism>
<gene>
    <name evidence="1" type="ORF">GCM10011348_14450</name>
</gene>
<reference evidence="1 2" key="1">
    <citation type="journal article" date="2014" name="Int. J. Syst. Evol. Microbiol.">
        <title>Complete genome sequence of Corynebacterium casei LMG S-19264T (=DSM 44701T), isolated from a smear-ripened cheese.</title>
        <authorList>
            <consortium name="US DOE Joint Genome Institute (JGI-PGF)"/>
            <person name="Walter F."/>
            <person name="Albersmeier A."/>
            <person name="Kalinowski J."/>
            <person name="Ruckert C."/>
        </authorList>
    </citation>
    <scope>NUCLEOTIDE SEQUENCE [LARGE SCALE GENOMIC DNA]</scope>
    <source>
        <strain evidence="1 2">CGMCC 1.7286</strain>
    </source>
</reference>
<dbReference type="EMBL" id="BMLT01000003">
    <property type="protein sequence ID" value="GGO79650.1"/>
    <property type="molecule type" value="Genomic_DNA"/>
</dbReference>
<proteinExistence type="predicted"/>
<comment type="caution">
    <text evidence="1">The sequence shown here is derived from an EMBL/GenBank/DDBJ whole genome shotgun (WGS) entry which is preliminary data.</text>
</comment>
<evidence type="ECO:0000313" key="1">
    <source>
        <dbReference type="EMBL" id="GGO79650.1"/>
    </source>
</evidence>
<evidence type="ECO:0000313" key="2">
    <source>
        <dbReference type="Proteomes" id="UP000599578"/>
    </source>
</evidence>
<sequence>MQRLLLVVTIALAVAAVWLFLDPGTGTSPGTPQISDEMRSEARSHIDSITADQDRAIGVGEANNFVTASQLLRLPEGDVLSEGVDLEMATGPGMIDAAAATAYAVDMTPLKSGSRAPGSRNEAIGHGTLPQLAGQITLRELLDNPEQADGKIFYIHAVNEGDREGLWGILNTGLINTFAEGLDLPRSGGRVQVEIPHDADQRMSDSSSSYLGRILDDKVRETYIYNYRQGLLGQDPDLIQPGQQLVVISFSEDELVQIYNHFASLRDSR</sequence>
<dbReference type="RefSeq" id="WP_188859897.1">
    <property type="nucleotide sequence ID" value="NZ_BMLT01000003.1"/>
</dbReference>
<protein>
    <submittedName>
        <fullName evidence="1">Uncharacterized protein</fullName>
    </submittedName>
</protein>